<dbReference type="Proteomes" id="UP000290288">
    <property type="component" value="Unassembled WGS sequence"/>
</dbReference>
<protein>
    <submittedName>
        <fullName evidence="2">Uncharacterized protein</fullName>
    </submittedName>
</protein>
<feature type="transmembrane region" description="Helical" evidence="1">
    <location>
        <begin position="110"/>
        <end position="129"/>
    </location>
</feature>
<feature type="transmembrane region" description="Helical" evidence="1">
    <location>
        <begin position="253"/>
        <end position="277"/>
    </location>
</feature>
<proteinExistence type="predicted"/>
<feature type="transmembrane region" description="Helical" evidence="1">
    <location>
        <begin position="136"/>
        <end position="163"/>
    </location>
</feature>
<evidence type="ECO:0000256" key="1">
    <source>
        <dbReference type="SAM" id="Phobius"/>
    </source>
</evidence>
<organism evidence="2 3">
    <name type="scientific">Candolleomyces aberdarensis</name>
    <dbReference type="NCBI Taxonomy" id="2316362"/>
    <lineage>
        <taxon>Eukaryota</taxon>
        <taxon>Fungi</taxon>
        <taxon>Dikarya</taxon>
        <taxon>Basidiomycota</taxon>
        <taxon>Agaricomycotina</taxon>
        <taxon>Agaricomycetes</taxon>
        <taxon>Agaricomycetidae</taxon>
        <taxon>Agaricales</taxon>
        <taxon>Agaricineae</taxon>
        <taxon>Psathyrellaceae</taxon>
        <taxon>Candolleomyces</taxon>
    </lineage>
</organism>
<accession>A0A4Q2D2P4</accession>
<keyword evidence="3" id="KW-1185">Reference proteome</keyword>
<dbReference type="OrthoDB" id="3351617at2759"/>
<evidence type="ECO:0000313" key="2">
    <source>
        <dbReference type="EMBL" id="RXW13523.1"/>
    </source>
</evidence>
<keyword evidence="1" id="KW-1133">Transmembrane helix</keyword>
<keyword evidence="1" id="KW-0812">Transmembrane</keyword>
<feature type="transmembrane region" description="Helical" evidence="1">
    <location>
        <begin position="217"/>
        <end position="241"/>
    </location>
</feature>
<keyword evidence="1" id="KW-0472">Membrane</keyword>
<gene>
    <name evidence="2" type="ORF">EST38_g12331</name>
</gene>
<dbReference type="AlphaFoldDB" id="A0A4Q2D2P4"/>
<name>A0A4Q2D2P4_9AGAR</name>
<evidence type="ECO:0000313" key="3">
    <source>
        <dbReference type="Proteomes" id="UP000290288"/>
    </source>
</evidence>
<reference evidence="2 3" key="1">
    <citation type="submission" date="2019-01" db="EMBL/GenBank/DDBJ databases">
        <title>Draft genome sequence of Psathyrella aberdarensis IHI B618.</title>
        <authorList>
            <person name="Buettner E."/>
            <person name="Kellner H."/>
        </authorList>
    </citation>
    <scope>NUCLEOTIDE SEQUENCE [LARGE SCALE GENOMIC DNA]</scope>
    <source>
        <strain evidence="2 3">IHI B618</strain>
    </source>
</reference>
<feature type="transmembrane region" description="Helical" evidence="1">
    <location>
        <begin position="58"/>
        <end position="82"/>
    </location>
</feature>
<feature type="transmembrane region" description="Helical" evidence="1">
    <location>
        <begin position="175"/>
        <end position="196"/>
    </location>
</feature>
<dbReference type="EMBL" id="SDEE01000892">
    <property type="protein sequence ID" value="RXW13523.1"/>
    <property type="molecule type" value="Genomic_DNA"/>
</dbReference>
<comment type="caution">
    <text evidence="2">The sequence shown here is derived from an EMBL/GenBank/DDBJ whole genome shotgun (WGS) entry which is preliminary data.</text>
</comment>
<feature type="transmembrane region" description="Helical" evidence="1">
    <location>
        <begin position="20"/>
        <end position="46"/>
    </location>
</feature>
<sequence length="334" mass="36851">MNTSVSIDRESVGRVHARAIMAEAGIFLVEAGIHLFMALYGLSVFLESAKERRRGRTRYIFVSFLITVLKALLAIVHMIWVFRSVFETTEPLGLSFQATVAKYGRTWERYLSITVLTVAIIVGDALLVYRCYVIWVGYWWASLLPSLTYLASVAMGIVCLFPSENRTANGHREAAWIFLTVSTNIMVTALISSRLLSAHRSFSKSIPSRNLKLYTGAVAILIESALPLSVLGLVYSAIVIAKPQRLTSAYNSYRIALLTFSSLFYAASSLAPHAIIFRITTGRSWTSSPVGTNGALTNPIEFARSIAEESSFTESSPGNEIITVNRVEDKDSKA</sequence>